<dbReference type="EMBL" id="JAFBCY010000001">
    <property type="protein sequence ID" value="MBM7850038.1"/>
    <property type="molecule type" value="Genomic_DNA"/>
</dbReference>
<dbReference type="InterPro" id="IPR027417">
    <property type="entry name" value="P-loop_NTPase"/>
</dbReference>
<comment type="caution">
    <text evidence="2">The sequence shown here is derived from an EMBL/GenBank/DDBJ whole genome shotgun (WGS) entry which is preliminary data.</text>
</comment>
<evidence type="ECO:0000313" key="2">
    <source>
        <dbReference type="EMBL" id="GLK55329.1"/>
    </source>
</evidence>
<accession>A0A9W6ITY4</accession>
<dbReference type="Proteomes" id="UP001143400">
    <property type="component" value="Unassembled WGS sequence"/>
</dbReference>
<dbReference type="SUPFAM" id="SSF52540">
    <property type="entry name" value="P-loop containing nucleoside triphosphate hydrolases"/>
    <property type="match status" value="1"/>
</dbReference>
<protein>
    <submittedName>
        <fullName evidence="3">Chromosomal replication initiation ATPase DnaA</fullName>
    </submittedName>
    <submittedName>
        <fullName evidence="2">Chromosomal replication initiator protein DnaA</fullName>
    </submittedName>
</protein>
<evidence type="ECO:0000313" key="5">
    <source>
        <dbReference type="Proteomes" id="UP001143400"/>
    </source>
</evidence>
<dbReference type="PANTHER" id="PTHR30050">
    <property type="entry name" value="CHROMOSOMAL REPLICATION INITIATOR PROTEIN DNAA"/>
    <property type="match status" value="1"/>
</dbReference>
<gene>
    <name evidence="2" type="ORF">GCM10008170_13480</name>
    <name evidence="3" type="ORF">JOD31_000250</name>
</gene>
<reference evidence="2" key="3">
    <citation type="submission" date="2023-01" db="EMBL/GenBank/DDBJ databases">
        <authorList>
            <person name="Sun Q."/>
            <person name="Evtushenko L."/>
        </authorList>
    </citation>
    <scope>NUCLEOTIDE SEQUENCE</scope>
    <source>
        <strain evidence="2">VKM B-1606</strain>
    </source>
</reference>
<dbReference type="Gene3D" id="1.10.8.60">
    <property type="match status" value="1"/>
</dbReference>
<dbReference type="Proteomes" id="UP000758856">
    <property type="component" value="Unassembled WGS sequence"/>
</dbReference>
<dbReference type="GO" id="GO:0005886">
    <property type="term" value="C:plasma membrane"/>
    <property type="evidence" value="ECO:0007669"/>
    <property type="project" value="TreeGrafter"/>
</dbReference>
<dbReference type="AlphaFoldDB" id="A0A9W6ITY4"/>
<dbReference type="Gene3D" id="3.40.50.300">
    <property type="entry name" value="P-loop containing nucleotide triphosphate hydrolases"/>
    <property type="match status" value="1"/>
</dbReference>
<feature type="domain" description="Hda lid" evidence="1">
    <location>
        <begin position="159"/>
        <end position="210"/>
    </location>
</feature>
<evidence type="ECO:0000313" key="3">
    <source>
        <dbReference type="EMBL" id="MBM7850038.1"/>
    </source>
</evidence>
<dbReference type="Pfam" id="PF22688">
    <property type="entry name" value="Hda_lid"/>
    <property type="match status" value="1"/>
</dbReference>
<dbReference type="EMBL" id="BSFF01000002">
    <property type="protein sequence ID" value="GLK55329.1"/>
    <property type="molecule type" value="Genomic_DNA"/>
</dbReference>
<dbReference type="PANTHER" id="PTHR30050:SF5">
    <property type="entry name" value="DNAA REGULATORY INACTIVATOR HDA"/>
    <property type="match status" value="1"/>
</dbReference>
<keyword evidence="4" id="KW-1185">Reference proteome</keyword>
<sequence>MVRDAPRQIPLSLPHVARFGDEDFLVAAPNAEAHALVVGWPRWPDRLLLLVGGPGAGKSHLGAIWARASGAAVTTTPDAAIAALRATGEEPRVLLDGAEGADENALFHALNLARERRAHLLVAARSVPTAHWPALPDLASRLRALPVARLEAPDDATMKAVLVKLIADRQLVVEADVVEYVARHAERSLGALRDLVDALDRESLARGRPVGRGLAADVLARMRDQED</sequence>
<evidence type="ECO:0000259" key="1">
    <source>
        <dbReference type="Pfam" id="PF22688"/>
    </source>
</evidence>
<proteinExistence type="predicted"/>
<organism evidence="2 5">
    <name type="scientific">Methylopila capsulata</name>
    <dbReference type="NCBI Taxonomy" id="61654"/>
    <lineage>
        <taxon>Bacteria</taxon>
        <taxon>Pseudomonadati</taxon>
        <taxon>Pseudomonadota</taxon>
        <taxon>Alphaproteobacteria</taxon>
        <taxon>Hyphomicrobiales</taxon>
        <taxon>Methylopilaceae</taxon>
        <taxon>Methylopila</taxon>
    </lineage>
</organism>
<dbReference type="GO" id="GO:0003688">
    <property type="term" value="F:DNA replication origin binding"/>
    <property type="evidence" value="ECO:0007669"/>
    <property type="project" value="TreeGrafter"/>
</dbReference>
<dbReference type="GO" id="GO:0006270">
    <property type="term" value="P:DNA replication initiation"/>
    <property type="evidence" value="ECO:0007669"/>
    <property type="project" value="TreeGrafter"/>
</dbReference>
<dbReference type="InterPro" id="IPR055199">
    <property type="entry name" value="Hda_lid"/>
</dbReference>
<reference evidence="2" key="1">
    <citation type="journal article" date="2014" name="Int. J. Syst. Evol. Microbiol.">
        <title>Complete genome sequence of Corynebacterium casei LMG S-19264T (=DSM 44701T), isolated from a smear-ripened cheese.</title>
        <authorList>
            <consortium name="US DOE Joint Genome Institute (JGI-PGF)"/>
            <person name="Walter F."/>
            <person name="Albersmeier A."/>
            <person name="Kalinowski J."/>
            <person name="Ruckert C."/>
        </authorList>
    </citation>
    <scope>NUCLEOTIDE SEQUENCE</scope>
    <source>
        <strain evidence="2">VKM B-1606</strain>
    </source>
</reference>
<evidence type="ECO:0000313" key="4">
    <source>
        <dbReference type="Proteomes" id="UP000758856"/>
    </source>
</evidence>
<name>A0A9W6ITY4_9HYPH</name>
<reference evidence="3 4" key="2">
    <citation type="submission" date="2021-01" db="EMBL/GenBank/DDBJ databases">
        <title>Genomic Encyclopedia of Type Strains, Phase IV (KMG-IV): sequencing the most valuable type-strain genomes for metagenomic binning, comparative biology and taxonomic classification.</title>
        <authorList>
            <person name="Goeker M."/>
        </authorList>
    </citation>
    <scope>NUCLEOTIDE SEQUENCE [LARGE SCALE GENOMIC DNA]</scope>
    <source>
        <strain evidence="3 4">DSM 6130</strain>
    </source>
</reference>
<dbReference type="RefSeq" id="WP_204948507.1">
    <property type="nucleotide sequence ID" value="NZ_BSFF01000002.1"/>
</dbReference>